<dbReference type="Proteomes" id="UP000587760">
    <property type="component" value="Unassembled WGS sequence"/>
</dbReference>
<proteinExistence type="predicted"/>
<dbReference type="Gene3D" id="3.40.920.10">
    <property type="entry name" value="Pyruvate-ferredoxin oxidoreductase, PFOR, domain III"/>
    <property type="match status" value="1"/>
</dbReference>
<dbReference type="EC" id="1.2.7.3" evidence="3"/>
<dbReference type="GO" id="GO:0047553">
    <property type="term" value="F:2-oxoglutarate synthase activity"/>
    <property type="evidence" value="ECO:0007669"/>
    <property type="project" value="UniProtKB-EC"/>
</dbReference>
<dbReference type="Pfam" id="PF01558">
    <property type="entry name" value="POR"/>
    <property type="match status" value="1"/>
</dbReference>
<dbReference type="AlphaFoldDB" id="A0A841RES2"/>
<evidence type="ECO:0000256" key="1">
    <source>
        <dbReference type="ARBA" id="ARBA00023002"/>
    </source>
</evidence>
<accession>A0A841RES2</accession>
<name>A0A841RES2_9SPIO</name>
<dbReference type="EMBL" id="JACHGJ010000008">
    <property type="protein sequence ID" value="MBB6481881.1"/>
    <property type="molecule type" value="Genomic_DNA"/>
</dbReference>
<dbReference type="RefSeq" id="WP_184748116.1">
    <property type="nucleotide sequence ID" value="NZ_JACHGJ010000008.1"/>
</dbReference>
<dbReference type="PANTHER" id="PTHR42730:SF1">
    <property type="entry name" value="2-OXOGLUTARATE SYNTHASE SUBUNIT KORC"/>
    <property type="match status" value="1"/>
</dbReference>
<dbReference type="InterPro" id="IPR002869">
    <property type="entry name" value="Pyrv_flavodox_OxRed_cen"/>
</dbReference>
<gene>
    <name evidence="3" type="ORF">HNR50_003562</name>
</gene>
<dbReference type="SUPFAM" id="SSF53323">
    <property type="entry name" value="Pyruvate-ferredoxin oxidoreductase, PFOR, domain III"/>
    <property type="match status" value="1"/>
</dbReference>
<sequence>MHEEIIISGFGGQGVLLAGKLLCIAAMREGKHVSHIPSYGAEMRGGTAHCKVIISDEEISSPVIEHPTIVIALNTPSMHKFEPKMAEGGMMLYNSSLIQDKPSRSDIKVESVNANDISEAAGSLRAANMAALGYLLKVKPEIASMDALKEALDEAISARNKKHNPINIKIMEAGYQS</sequence>
<feature type="domain" description="Pyruvate/ketoisovalerate oxidoreductase catalytic" evidence="2">
    <location>
        <begin position="11"/>
        <end position="176"/>
    </location>
</feature>
<evidence type="ECO:0000259" key="2">
    <source>
        <dbReference type="Pfam" id="PF01558"/>
    </source>
</evidence>
<evidence type="ECO:0000313" key="4">
    <source>
        <dbReference type="Proteomes" id="UP000587760"/>
    </source>
</evidence>
<keyword evidence="1 3" id="KW-0560">Oxidoreductase</keyword>
<dbReference type="PANTHER" id="PTHR42730">
    <property type="entry name" value="2-OXOGLUTARATE SYNTHASE SUBUNIT KORC"/>
    <property type="match status" value="1"/>
</dbReference>
<dbReference type="InterPro" id="IPR052554">
    <property type="entry name" value="2-oxoglutarate_synth_KorC"/>
</dbReference>
<dbReference type="InterPro" id="IPR019752">
    <property type="entry name" value="Pyrv/ketoisovalerate_OxRed_cat"/>
</dbReference>
<keyword evidence="4" id="KW-1185">Reference proteome</keyword>
<evidence type="ECO:0000313" key="3">
    <source>
        <dbReference type="EMBL" id="MBB6481881.1"/>
    </source>
</evidence>
<comment type="caution">
    <text evidence="3">The sequence shown here is derived from an EMBL/GenBank/DDBJ whole genome shotgun (WGS) entry which is preliminary data.</text>
</comment>
<reference evidence="3 4" key="1">
    <citation type="submission" date="2020-08" db="EMBL/GenBank/DDBJ databases">
        <title>Genomic Encyclopedia of Type Strains, Phase IV (KMG-IV): sequencing the most valuable type-strain genomes for metagenomic binning, comparative biology and taxonomic classification.</title>
        <authorList>
            <person name="Goeker M."/>
        </authorList>
    </citation>
    <scope>NUCLEOTIDE SEQUENCE [LARGE SCALE GENOMIC DNA]</scope>
    <source>
        <strain evidence="3 4">DSM 2461</strain>
    </source>
</reference>
<protein>
    <submittedName>
        <fullName evidence="3">2-oxoglutarate ferredoxin oxidoreductase subunit gamma</fullName>
        <ecNumber evidence="3">1.2.7.3</ecNumber>
    </submittedName>
</protein>
<organism evidence="3 4">
    <name type="scientific">Spirochaeta isovalerica</name>
    <dbReference type="NCBI Taxonomy" id="150"/>
    <lineage>
        <taxon>Bacteria</taxon>
        <taxon>Pseudomonadati</taxon>
        <taxon>Spirochaetota</taxon>
        <taxon>Spirochaetia</taxon>
        <taxon>Spirochaetales</taxon>
        <taxon>Spirochaetaceae</taxon>
        <taxon>Spirochaeta</taxon>
    </lineage>
</organism>